<evidence type="ECO:0000256" key="1">
    <source>
        <dbReference type="ARBA" id="ARBA00023015"/>
    </source>
</evidence>
<dbReference type="PRINTS" id="PR00033">
    <property type="entry name" value="HTHASNC"/>
</dbReference>
<dbReference type="GO" id="GO:0043200">
    <property type="term" value="P:response to amino acid"/>
    <property type="evidence" value="ECO:0007669"/>
    <property type="project" value="TreeGrafter"/>
</dbReference>
<name>A0A2S1LPV7_9FLAO</name>
<evidence type="ECO:0000313" key="5">
    <source>
        <dbReference type="EMBL" id="AWG25785.1"/>
    </source>
</evidence>
<evidence type="ECO:0000256" key="3">
    <source>
        <dbReference type="ARBA" id="ARBA00023163"/>
    </source>
</evidence>
<dbReference type="RefSeq" id="WP_108737353.1">
    <property type="nucleotide sequence ID" value="NZ_CP020919.1"/>
</dbReference>
<dbReference type="InterPro" id="IPR011008">
    <property type="entry name" value="Dimeric_a/b-barrel"/>
</dbReference>
<accession>A0A2S1LPV7</accession>
<dbReference type="SUPFAM" id="SSF46785">
    <property type="entry name" value="Winged helix' DNA-binding domain"/>
    <property type="match status" value="1"/>
</dbReference>
<dbReference type="PANTHER" id="PTHR30154">
    <property type="entry name" value="LEUCINE-RESPONSIVE REGULATORY PROTEIN"/>
    <property type="match status" value="1"/>
</dbReference>
<dbReference type="OrthoDB" id="9800326at2"/>
<dbReference type="Gene3D" id="3.30.70.920">
    <property type="match status" value="1"/>
</dbReference>
<dbReference type="InterPro" id="IPR036388">
    <property type="entry name" value="WH-like_DNA-bd_sf"/>
</dbReference>
<dbReference type="EMBL" id="CP020919">
    <property type="protein sequence ID" value="AWG25785.1"/>
    <property type="molecule type" value="Genomic_DNA"/>
</dbReference>
<dbReference type="PROSITE" id="PS00519">
    <property type="entry name" value="HTH_ASNC_1"/>
    <property type="match status" value="1"/>
</dbReference>
<dbReference type="Pfam" id="PF01037">
    <property type="entry name" value="AsnC_trans_reg"/>
    <property type="match status" value="1"/>
</dbReference>
<keyword evidence="6" id="KW-1185">Reference proteome</keyword>
<dbReference type="Proteomes" id="UP000244677">
    <property type="component" value="Chromosome"/>
</dbReference>
<dbReference type="Gene3D" id="1.10.10.10">
    <property type="entry name" value="Winged helix-like DNA-binding domain superfamily/Winged helix DNA-binding domain"/>
    <property type="match status" value="1"/>
</dbReference>
<dbReference type="PROSITE" id="PS50956">
    <property type="entry name" value="HTH_ASNC_2"/>
    <property type="match status" value="1"/>
</dbReference>
<proteinExistence type="predicted"/>
<dbReference type="Pfam" id="PF13412">
    <property type="entry name" value="HTH_24"/>
    <property type="match status" value="1"/>
</dbReference>
<dbReference type="GO" id="GO:0043565">
    <property type="term" value="F:sequence-specific DNA binding"/>
    <property type="evidence" value="ECO:0007669"/>
    <property type="project" value="InterPro"/>
</dbReference>
<sequence length="154" mass="17544">MMTLDATDKRLLLELQKDAKQSIKQLAEKVNLSITPVHERIKKMEAAGVIQNYAAVIDPKALGKKLLVYCQVTLVRHQESLFEEFEAYVLGLDEVLEASYIAGTYDFLLKLLLEDMEDYQNFAVHKISKLEIISNIKSSFVIRSIKKTSVIHCI</sequence>
<gene>
    <name evidence="5" type="ORF">FK004_11405</name>
</gene>
<dbReference type="InterPro" id="IPR000485">
    <property type="entry name" value="AsnC-type_HTH_dom"/>
</dbReference>
<evidence type="ECO:0000313" key="6">
    <source>
        <dbReference type="Proteomes" id="UP000244677"/>
    </source>
</evidence>
<dbReference type="KEGG" id="fki:FK004_11405"/>
<dbReference type="SUPFAM" id="SSF54909">
    <property type="entry name" value="Dimeric alpha+beta barrel"/>
    <property type="match status" value="1"/>
</dbReference>
<dbReference type="PANTHER" id="PTHR30154:SF34">
    <property type="entry name" value="TRANSCRIPTIONAL REGULATOR AZLB"/>
    <property type="match status" value="1"/>
</dbReference>
<dbReference type="InterPro" id="IPR036390">
    <property type="entry name" value="WH_DNA-bd_sf"/>
</dbReference>
<organism evidence="5 6">
    <name type="scientific">Flavobacterium kingsejongi</name>
    <dbReference type="NCBI Taxonomy" id="1678728"/>
    <lineage>
        <taxon>Bacteria</taxon>
        <taxon>Pseudomonadati</taxon>
        <taxon>Bacteroidota</taxon>
        <taxon>Flavobacteriia</taxon>
        <taxon>Flavobacteriales</taxon>
        <taxon>Flavobacteriaceae</taxon>
        <taxon>Flavobacterium</taxon>
    </lineage>
</organism>
<dbReference type="InterPro" id="IPR019885">
    <property type="entry name" value="Tscrpt_reg_HTH_AsnC-type_CS"/>
</dbReference>
<keyword evidence="1" id="KW-0805">Transcription regulation</keyword>
<dbReference type="InterPro" id="IPR019887">
    <property type="entry name" value="Tscrpt_reg_AsnC/Lrp_C"/>
</dbReference>
<reference evidence="5 6" key="1">
    <citation type="submission" date="2017-04" db="EMBL/GenBank/DDBJ databases">
        <title>Complete genome sequence of Flavobacterium kingsejong AJ004.</title>
        <authorList>
            <person name="Lee P.C."/>
        </authorList>
    </citation>
    <scope>NUCLEOTIDE SEQUENCE [LARGE SCALE GENOMIC DNA]</scope>
    <source>
        <strain evidence="5 6">AJ004</strain>
    </source>
</reference>
<dbReference type="InterPro" id="IPR019888">
    <property type="entry name" value="Tscrpt_reg_AsnC-like"/>
</dbReference>
<evidence type="ECO:0000256" key="2">
    <source>
        <dbReference type="ARBA" id="ARBA00023125"/>
    </source>
</evidence>
<dbReference type="AlphaFoldDB" id="A0A2S1LPV7"/>
<dbReference type="SMART" id="SM00344">
    <property type="entry name" value="HTH_ASNC"/>
    <property type="match status" value="1"/>
</dbReference>
<dbReference type="GO" id="GO:0005829">
    <property type="term" value="C:cytosol"/>
    <property type="evidence" value="ECO:0007669"/>
    <property type="project" value="TreeGrafter"/>
</dbReference>
<evidence type="ECO:0000259" key="4">
    <source>
        <dbReference type="PROSITE" id="PS50956"/>
    </source>
</evidence>
<feature type="domain" description="HTH asnC-type" evidence="4">
    <location>
        <begin position="4"/>
        <end position="65"/>
    </location>
</feature>
<keyword evidence="2" id="KW-0238">DNA-binding</keyword>
<keyword evidence="3" id="KW-0804">Transcription</keyword>
<protein>
    <submittedName>
        <fullName evidence="5">AsnC family transcriptional regulator</fullName>
    </submittedName>
</protein>